<dbReference type="Pfam" id="PF07947">
    <property type="entry name" value="YhhN"/>
    <property type="match status" value="1"/>
</dbReference>
<dbReference type="EMBL" id="JABBGM010000004">
    <property type="protein sequence ID" value="NML94037.1"/>
    <property type="molecule type" value="Genomic_DNA"/>
</dbReference>
<comment type="subcellular location">
    <subcellularLocation>
        <location evidence="1">Membrane</location>
        <topology evidence="1">Multi-pass membrane protein</topology>
    </subcellularLocation>
</comment>
<dbReference type="GO" id="GO:0016787">
    <property type="term" value="F:hydrolase activity"/>
    <property type="evidence" value="ECO:0007669"/>
    <property type="project" value="TreeGrafter"/>
</dbReference>
<keyword evidence="3 6" id="KW-0812">Transmembrane</keyword>
<dbReference type="InterPro" id="IPR012506">
    <property type="entry name" value="TMEM86B-like"/>
</dbReference>
<dbReference type="Proteomes" id="UP000583556">
    <property type="component" value="Unassembled WGS sequence"/>
</dbReference>
<name>A0A7Y0BP95_9SPHN</name>
<dbReference type="AlphaFoldDB" id="A0A7Y0BP95"/>
<evidence type="ECO:0000313" key="8">
    <source>
        <dbReference type="Proteomes" id="UP000583556"/>
    </source>
</evidence>
<evidence type="ECO:0000256" key="4">
    <source>
        <dbReference type="ARBA" id="ARBA00022989"/>
    </source>
</evidence>
<evidence type="ECO:0000256" key="2">
    <source>
        <dbReference type="ARBA" id="ARBA00007375"/>
    </source>
</evidence>
<dbReference type="PANTHER" id="PTHR31885:SF6">
    <property type="entry name" value="GH04784P"/>
    <property type="match status" value="1"/>
</dbReference>
<keyword evidence="5 6" id="KW-0472">Membrane</keyword>
<feature type="transmembrane region" description="Helical" evidence="6">
    <location>
        <begin position="159"/>
        <end position="177"/>
    </location>
</feature>
<dbReference type="PANTHER" id="PTHR31885">
    <property type="entry name" value="GH04784P"/>
    <property type="match status" value="1"/>
</dbReference>
<feature type="transmembrane region" description="Helical" evidence="6">
    <location>
        <begin position="113"/>
        <end position="129"/>
    </location>
</feature>
<protein>
    <submittedName>
        <fullName evidence="7">Lysoplasmalogenase</fullName>
    </submittedName>
</protein>
<keyword evidence="8" id="KW-1185">Reference proteome</keyword>
<evidence type="ECO:0000256" key="6">
    <source>
        <dbReference type="SAM" id="Phobius"/>
    </source>
</evidence>
<comment type="similarity">
    <text evidence="2">Belongs to the TMEM86 family.</text>
</comment>
<evidence type="ECO:0000256" key="3">
    <source>
        <dbReference type="ARBA" id="ARBA00022692"/>
    </source>
</evidence>
<evidence type="ECO:0000313" key="7">
    <source>
        <dbReference type="EMBL" id="NML94037.1"/>
    </source>
</evidence>
<evidence type="ECO:0000256" key="1">
    <source>
        <dbReference type="ARBA" id="ARBA00004141"/>
    </source>
</evidence>
<accession>A0A7Y0BP95</accession>
<feature type="transmembrane region" description="Helical" evidence="6">
    <location>
        <begin position="83"/>
        <end position="101"/>
    </location>
</feature>
<sequence length="218" mass="23409">MPQGTLAQRRPWLALSLVFGLSYWLADHTMVPGIYEIAWKGGGVALLALYAWSHHPARDAHRIALVMALCAIGDMVLEIDFTLGAVAFLLGHLAAIALYLGHRRPTPSVSQKALGVATLIGVPLIAFGLSGQPQVALYALGLSGMAAAAWLSDFPRYRVGIGAMMFVASDLLIFARMGPLAQSAIPHLLVWPLYYFGQLLICTGVIGALKTRGEFRAE</sequence>
<dbReference type="RefSeq" id="WP_169493315.1">
    <property type="nucleotide sequence ID" value="NZ_JABBGM010000004.1"/>
</dbReference>
<keyword evidence="4 6" id="KW-1133">Transmembrane helix</keyword>
<feature type="transmembrane region" description="Helical" evidence="6">
    <location>
        <begin position="135"/>
        <end position="152"/>
    </location>
</feature>
<reference evidence="7 8" key="1">
    <citation type="submission" date="2020-04" db="EMBL/GenBank/DDBJ databases">
        <title>Novosphingobium sp. TW-4 isolated from soil.</title>
        <authorList>
            <person name="Dahal R.H."/>
            <person name="Chaudhary D.K."/>
        </authorList>
    </citation>
    <scope>NUCLEOTIDE SEQUENCE [LARGE SCALE GENOMIC DNA]</scope>
    <source>
        <strain evidence="7 8">TW-4</strain>
    </source>
</reference>
<evidence type="ECO:0000256" key="5">
    <source>
        <dbReference type="ARBA" id="ARBA00023136"/>
    </source>
</evidence>
<comment type="caution">
    <text evidence="7">The sequence shown here is derived from an EMBL/GenBank/DDBJ whole genome shotgun (WGS) entry which is preliminary data.</text>
</comment>
<dbReference type="GO" id="GO:0016020">
    <property type="term" value="C:membrane"/>
    <property type="evidence" value="ECO:0007669"/>
    <property type="project" value="UniProtKB-SubCell"/>
</dbReference>
<proteinExistence type="inferred from homology"/>
<gene>
    <name evidence="7" type="ORF">HHL27_10215</name>
</gene>
<organism evidence="7 8">
    <name type="scientific">Novosphingobium olei</name>
    <dbReference type="NCBI Taxonomy" id="2728851"/>
    <lineage>
        <taxon>Bacteria</taxon>
        <taxon>Pseudomonadati</taxon>
        <taxon>Pseudomonadota</taxon>
        <taxon>Alphaproteobacteria</taxon>
        <taxon>Sphingomonadales</taxon>
        <taxon>Sphingomonadaceae</taxon>
        <taxon>Novosphingobium</taxon>
    </lineage>
</organism>
<feature type="transmembrane region" description="Helical" evidence="6">
    <location>
        <begin position="12"/>
        <end position="31"/>
    </location>
</feature>
<feature type="transmembrane region" description="Helical" evidence="6">
    <location>
        <begin position="189"/>
        <end position="209"/>
    </location>
</feature>